<keyword evidence="5" id="KW-1185">Reference proteome</keyword>
<reference evidence="4" key="1">
    <citation type="journal article" date="2014" name="Int. J. Syst. Evol. Microbiol.">
        <title>Complete genome sequence of Corynebacterium casei LMG S-19264T (=DSM 44701T), isolated from a smear-ripened cheese.</title>
        <authorList>
            <consortium name="US DOE Joint Genome Institute (JGI-PGF)"/>
            <person name="Walter F."/>
            <person name="Albersmeier A."/>
            <person name="Kalinowski J."/>
            <person name="Ruckert C."/>
        </authorList>
    </citation>
    <scope>NUCLEOTIDE SEQUENCE</scope>
    <source>
        <strain evidence="4">KCTC 42097</strain>
    </source>
</reference>
<dbReference type="RefSeq" id="WP_189490669.1">
    <property type="nucleotide sequence ID" value="NZ_BMZO01000008.1"/>
</dbReference>
<dbReference type="PANTHER" id="PTHR30441:SF4">
    <property type="entry name" value="PROTEIN ASMA"/>
    <property type="match status" value="1"/>
</dbReference>
<dbReference type="Proteomes" id="UP000641137">
    <property type="component" value="Unassembled WGS sequence"/>
</dbReference>
<dbReference type="GO" id="GO:0090313">
    <property type="term" value="P:regulation of protein targeting to membrane"/>
    <property type="evidence" value="ECO:0007669"/>
    <property type="project" value="TreeGrafter"/>
</dbReference>
<comment type="caution">
    <text evidence="4">The sequence shown here is derived from an EMBL/GenBank/DDBJ whole genome shotgun (WGS) entry which is preliminary data.</text>
</comment>
<gene>
    <name evidence="4" type="ORF">GCM10010136_25050</name>
</gene>
<dbReference type="Pfam" id="PF05170">
    <property type="entry name" value="AsmA"/>
    <property type="match status" value="1"/>
</dbReference>
<protein>
    <recommendedName>
        <fullName evidence="3">AsmA domain-containing protein</fullName>
    </recommendedName>
</protein>
<accession>A0A8J3GJ15</accession>
<dbReference type="AlphaFoldDB" id="A0A8J3GJ15"/>
<dbReference type="GO" id="GO:0005886">
    <property type="term" value="C:plasma membrane"/>
    <property type="evidence" value="ECO:0007669"/>
    <property type="project" value="TreeGrafter"/>
</dbReference>
<evidence type="ECO:0000313" key="5">
    <source>
        <dbReference type="Proteomes" id="UP000641137"/>
    </source>
</evidence>
<reference evidence="4" key="2">
    <citation type="submission" date="2020-09" db="EMBL/GenBank/DDBJ databases">
        <authorList>
            <person name="Sun Q."/>
            <person name="Kim S."/>
        </authorList>
    </citation>
    <scope>NUCLEOTIDE SEQUENCE</scope>
    <source>
        <strain evidence="4">KCTC 42097</strain>
    </source>
</reference>
<dbReference type="EMBL" id="BMZO01000008">
    <property type="protein sequence ID" value="GHC75335.1"/>
    <property type="molecule type" value="Genomic_DNA"/>
</dbReference>
<evidence type="ECO:0000256" key="2">
    <source>
        <dbReference type="SAM" id="MobiDB-lite"/>
    </source>
</evidence>
<feature type="domain" description="AsmA" evidence="3">
    <location>
        <begin position="8"/>
        <end position="125"/>
    </location>
</feature>
<feature type="region of interest" description="Disordered" evidence="2">
    <location>
        <begin position="1151"/>
        <end position="1170"/>
    </location>
</feature>
<dbReference type="PANTHER" id="PTHR30441">
    <property type="entry name" value="DUF748 DOMAIN-CONTAINING PROTEIN"/>
    <property type="match status" value="1"/>
</dbReference>
<sequence length="1183" mass="124994">MTLIRIFVTLGSLVVLLLAAALVVPYFVDWNAYRAEFEREASLIVGREVRVEGETQARLLPFPSVSFKNVTISGDDPAEPAMTADAFSMDAELAPLINGSLHIFDMRLERPRFRMDVASDGSIDWMLRPETPVAPSLISVEKLTISDGTAIIAHAPSRTAHMVTDINAQVSARTLSGPWRIDGRAVLGGQAMTIGASTGTLTPDGTMRLQLDLHPNGLPWSLSVDGTVAASEGRPRYTGNFRINGGAVTRREGQRAGPSPYRFSGPFMLNANALATEDFRFETGTLDAPYTATGTARLTLDGAPSFEIRSDAAQFQLAQAANEGEETETGVVRQRLRELISALGVLPVPTIPGRIDISLPAVVAGDTTVRDVRFSARPQGADWRIETLQADLPGRARLEASGDLEAGEGSARFAGHMVLAIQQPAGFVEWATGETKPQARRLRATGFEADVSLAGDALHFSNTEIVAGSSVLRGNIAVLAPGQETQTLTLDLESQAIDLEQAMALTTLLTANSGATRWGNADVKLRTDQVTGFGLTAAGADVAARMHGNTLEIDRLQLADFQGAALAATGKFEEWMVKPEGEIDATVTAADLAPAIETLARTFPQASYLQQLQKRSAGFPGLFADARLDLVGNLVTDAANSNGSSVALSGRANLGGSDMTLTGSASGNLANLSAASLSLNLSARNEKGERVLALAGLPVLPLDLIGEGEMTVNATGQLQKGMDAALDVVFDDLSYRFAGAITRRDEAFEARGRSELKSADLSPYLVTAGIAVPGASLTLPLDLTGGTQAAFDTLSFFDVDGTIADNDFSGSVAFDLSPSRPLMTGNVKIETLDLGWLGALAWGDEAVSPFLAKEETSGIIAAATTSPWDMRIDVQAQQMTAGPLGLNSAAFKADVSVEQVALTEFQAKAGEEGTVSGAATLSNVDGVGGLQTQLSLDNIDLTPLLPWEGAGGAGTVSVAMNGRGRSVEDIVASLSGSGTVNMTRFSIAGLSPNGLADAIRAADDMDQTQFGDADFAVPLILRGAGVSFTRGQLGFTISEGLVRAPSLALEGDVASISGSGEIDLRERRLKSDVRMLYENVELPEGASNPPLRLSLQGAIPSPQAKLDTSDVAQFLTLRAVEREEARVAEMQALLLEKQRLRREASFYRDLRRQREEAPAPAAQQPVIDGSSIERLLNDLQPVE</sequence>
<keyword evidence="1" id="KW-0175">Coiled coil</keyword>
<proteinExistence type="predicted"/>
<evidence type="ECO:0000256" key="1">
    <source>
        <dbReference type="SAM" id="Coils"/>
    </source>
</evidence>
<dbReference type="PIRSF" id="PIRSF034039">
    <property type="entry name" value="UCP034039"/>
    <property type="match status" value="1"/>
</dbReference>
<evidence type="ECO:0000313" key="4">
    <source>
        <dbReference type="EMBL" id="GHC75335.1"/>
    </source>
</evidence>
<feature type="coiled-coil region" evidence="1">
    <location>
        <begin position="1120"/>
        <end position="1150"/>
    </location>
</feature>
<name>A0A8J3GJ15_9HYPH</name>
<dbReference type="InterPro" id="IPR017023">
    <property type="entry name" value="UCP034039"/>
</dbReference>
<organism evidence="4 5">
    <name type="scientific">Limoniibacter endophyticus</name>
    <dbReference type="NCBI Taxonomy" id="1565040"/>
    <lineage>
        <taxon>Bacteria</taxon>
        <taxon>Pseudomonadati</taxon>
        <taxon>Pseudomonadota</taxon>
        <taxon>Alphaproteobacteria</taxon>
        <taxon>Hyphomicrobiales</taxon>
        <taxon>Bartonellaceae</taxon>
        <taxon>Limoniibacter</taxon>
    </lineage>
</organism>
<evidence type="ECO:0000259" key="3">
    <source>
        <dbReference type="Pfam" id="PF05170"/>
    </source>
</evidence>
<dbReference type="InterPro" id="IPR052894">
    <property type="entry name" value="AsmA-related"/>
</dbReference>
<dbReference type="InterPro" id="IPR007844">
    <property type="entry name" value="AsmA"/>
</dbReference>